<dbReference type="InterPro" id="IPR036249">
    <property type="entry name" value="Thioredoxin-like_sf"/>
</dbReference>
<dbReference type="AlphaFoldDB" id="A0A1I8H8V4"/>
<dbReference type="SUPFAM" id="SSF52833">
    <property type="entry name" value="Thioredoxin-like"/>
    <property type="match status" value="1"/>
</dbReference>
<dbReference type="InterPro" id="IPR010357">
    <property type="entry name" value="TXNDC17_dom"/>
</dbReference>
<dbReference type="InterPro" id="IPR045108">
    <property type="entry name" value="TXNDC17-like"/>
</dbReference>
<evidence type="ECO:0000256" key="2">
    <source>
        <dbReference type="ARBA" id="ARBA00016949"/>
    </source>
</evidence>
<organism evidence="4 5">
    <name type="scientific">Macrostomum lignano</name>
    <dbReference type="NCBI Taxonomy" id="282301"/>
    <lineage>
        <taxon>Eukaryota</taxon>
        <taxon>Metazoa</taxon>
        <taxon>Spiralia</taxon>
        <taxon>Lophotrochozoa</taxon>
        <taxon>Platyhelminthes</taxon>
        <taxon>Rhabditophora</taxon>
        <taxon>Macrostomorpha</taxon>
        <taxon>Macrostomida</taxon>
        <taxon>Macrostomidae</taxon>
        <taxon>Macrostomum</taxon>
    </lineage>
</organism>
<reference evidence="5" key="1">
    <citation type="submission" date="2016-11" db="UniProtKB">
        <authorList>
            <consortium name="WormBaseParasite"/>
        </authorList>
    </citation>
    <scope>IDENTIFICATION</scope>
</reference>
<evidence type="ECO:0000259" key="3">
    <source>
        <dbReference type="Pfam" id="PF06110"/>
    </source>
</evidence>
<dbReference type="WBParaSite" id="maker-uti_cns_0004822-snap-gene-0.2-mRNA-1">
    <property type="protein sequence ID" value="maker-uti_cns_0004822-snap-gene-0.2-mRNA-1"/>
    <property type="gene ID" value="maker-uti_cns_0004822-snap-gene-0.2"/>
</dbReference>
<name>A0A1I8H8V4_9PLAT</name>
<dbReference type="PANTHER" id="PTHR12452">
    <property type="entry name" value="42-9-9 PROTEIN-RELATED"/>
    <property type="match status" value="1"/>
</dbReference>
<dbReference type="PANTHER" id="PTHR12452:SF0">
    <property type="entry name" value="THIOREDOXIN DOMAIN-CONTAINING PROTEIN 17"/>
    <property type="match status" value="1"/>
</dbReference>
<keyword evidence="4" id="KW-1185">Reference proteome</keyword>
<dbReference type="GO" id="GO:0005829">
    <property type="term" value="C:cytosol"/>
    <property type="evidence" value="ECO:0007669"/>
    <property type="project" value="TreeGrafter"/>
</dbReference>
<dbReference type="Pfam" id="PF06110">
    <property type="entry name" value="TXD17-like_Trx"/>
    <property type="match status" value="1"/>
</dbReference>
<feature type="domain" description="Thioredoxin" evidence="3">
    <location>
        <begin position="9"/>
        <end position="128"/>
    </location>
</feature>
<accession>A0A1I8H8V4</accession>
<evidence type="ECO:0000256" key="1">
    <source>
        <dbReference type="ARBA" id="ARBA00008987"/>
    </source>
</evidence>
<comment type="similarity">
    <text evidence="1">Belongs to the thioredoxin family.</text>
</comment>
<proteinExistence type="inferred from homology"/>
<evidence type="ECO:0000313" key="4">
    <source>
        <dbReference type="Proteomes" id="UP000095280"/>
    </source>
</evidence>
<sequence>MVREILVKSLDEYQSNLASLTTDEKVSRIFTLFMAATDPNTGDSWCPDCRAAEPLIEEALGQLENRDDVVFFIVEVGNRQAWSDGDNVFRHLADQCVTGLPTLVEVKTQARLNQTECQVKDKVMQFFAC</sequence>
<dbReference type="Gene3D" id="3.40.30.10">
    <property type="entry name" value="Glutaredoxin"/>
    <property type="match status" value="1"/>
</dbReference>
<dbReference type="GO" id="GO:0047134">
    <property type="term" value="F:protein-disulfide reductase [NAD(P)H] activity"/>
    <property type="evidence" value="ECO:0007669"/>
    <property type="project" value="InterPro"/>
</dbReference>
<dbReference type="Proteomes" id="UP000095280">
    <property type="component" value="Unplaced"/>
</dbReference>
<protein>
    <recommendedName>
        <fullName evidence="2">Thioredoxin domain-containing protein 17</fullName>
    </recommendedName>
</protein>
<evidence type="ECO:0000313" key="5">
    <source>
        <dbReference type="WBParaSite" id="maker-uti_cns_0004822-snap-gene-0.2-mRNA-1"/>
    </source>
</evidence>